<sequence length="90" mass="10596">MNLNIRMGNRRFTRLTNAFSKKIDNHLHMLSLYFYHHNFCRVHKTLRMWPAMAAGVSETLRDVEWIVSLIDARAEAPKRPATYRKKAPAL</sequence>
<reference evidence="1 2" key="1">
    <citation type="submission" date="2023-08" db="EMBL/GenBank/DDBJ databases">
        <title>Implementing the SeqCode for naming new Mesorhizobium species isolated from Vachellia karroo root nodules.</title>
        <authorList>
            <person name="Van Lill M."/>
        </authorList>
    </citation>
    <scope>NUCLEOTIDE SEQUENCE [LARGE SCALE GENOMIC DNA]</scope>
    <source>
        <strain evidence="1 2">MSK 1335</strain>
    </source>
</reference>
<accession>A0ABU4ZV33</accession>
<protein>
    <recommendedName>
        <fullName evidence="3">Transposase</fullName>
    </recommendedName>
</protein>
<evidence type="ECO:0000313" key="2">
    <source>
        <dbReference type="Proteomes" id="UP001276840"/>
    </source>
</evidence>
<name>A0ABU4ZV33_9HYPH</name>
<evidence type="ECO:0000313" key="1">
    <source>
        <dbReference type="EMBL" id="MDX8529279.1"/>
    </source>
</evidence>
<dbReference type="Proteomes" id="UP001276840">
    <property type="component" value="Unassembled WGS sequence"/>
</dbReference>
<comment type="caution">
    <text evidence="1">The sequence shown here is derived from an EMBL/GenBank/DDBJ whole genome shotgun (WGS) entry which is preliminary data.</text>
</comment>
<organism evidence="1 2">
    <name type="scientific">Mesorhizobium montanum</name>
    <dbReference type="NCBI Taxonomy" id="3072323"/>
    <lineage>
        <taxon>Bacteria</taxon>
        <taxon>Pseudomonadati</taxon>
        <taxon>Pseudomonadota</taxon>
        <taxon>Alphaproteobacteria</taxon>
        <taxon>Hyphomicrobiales</taxon>
        <taxon>Phyllobacteriaceae</taxon>
        <taxon>Mesorhizobium</taxon>
    </lineage>
</organism>
<evidence type="ECO:0008006" key="3">
    <source>
        <dbReference type="Google" id="ProtNLM"/>
    </source>
</evidence>
<dbReference type="EMBL" id="JAVIJF010000047">
    <property type="protein sequence ID" value="MDX8529279.1"/>
    <property type="molecule type" value="Genomic_DNA"/>
</dbReference>
<proteinExistence type="predicted"/>
<gene>
    <name evidence="1" type="ORF">RFM68_33140</name>
</gene>
<keyword evidence="2" id="KW-1185">Reference proteome</keyword>